<comment type="caution">
    <text evidence="1">The sequence shown here is derived from an EMBL/GenBank/DDBJ whole genome shotgun (WGS) entry which is preliminary data.</text>
</comment>
<evidence type="ECO:0000313" key="2">
    <source>
        <dbReference type="Proteomes" id="UP001159363"/>
    </source>
</evidence>
<name>A0ABQ9GZ55_9NEOP</name>
<dbReference type="EMBL" id="JARBHB010000008">
    <property type="protein sequence ID" value="KAJ8877295.1"/>
    <property type="molecule type" value="Genomic_DNA"/>
</dbReference>
<evidence type="ECO:0000313" key="1">
    <source>
        <dbReference type="EMBL" id="KAJ8877295.1"/>
    </source>
</evidence>
<dbReference type="PANTHER" id="PTHR46289">
    <property type="entry name" value="52 KDA REPRESSOR OF THE INHIBITOR OF THE PROTEIN KINASE-LIKE PROTEIN-RELATED"/>
    <property type="match status" value="1"/>
</dbReference>
<reference evidence="1 2" key="1">
    <citation type="submission" date="2023-02" db="EMBL/GenBank/DDBJ databases">
        <title>LHISI_Scaffold_Assembly.</title>
        <authorList>
            <person name="Stuart O.P."/>
            <person name="Cleave R."/>
            <person name="Magrath M.J.L."/>
            <person name="Mikheyev A.S."/>
        </authorList>
    </citation>
    <scope>NUCLEOTIDE SEQUENCE [LARGE SCALE GENOMIC DNA]</scope>
    <source>
        <strain evidence="1">Daus_M_001</strain>
        <tissue evidence="1">Leg muscle</tissue>
    </source>
</reference>
<protein>
    <recommendedName>
        <fullName evidence="3">DUF4371 domain-containing protein</fullName>
    </recommendedName>
</protein>
<dbReference type="InterPro" id="IPR052958">
    <property type="entry name" value="IFN-induced_PKR_regulator"/>
</dbReference>
<sequence length="256" mass="28796">MSGYLHGAQAYVRKDYPMALYVHCSTHSLNLALAESCSLPAIRNCIGTVQLSAKNTAIPNVTITALLPSSAHSNLLAMCETRSVYKHEAVLSFKEMCELIVQSLLKIKELPNKEASQKAHQLYCAIVQSLFVDLENFSTVNSDLAATLRFVDDVVTTPSEIREIHTTSSLIFEKVGEEIRIPRIVTGSVHRAYVPTDSTEEHFKNNLYLPFVDHIRTQLKERFQKHKSLITAIQKIIPARSNDTTKEELRTCAEFY</sequence>
<dbReference type="PANTHER" id="PTHR46289:SF14">
    <property type="entry name" value="DUF4371 DOMAIN-CONTAINING PROTEIN"/>
    <property type="match status" value="1"/>
</dbReference>
<evidence type="ECO:0008006" key="3">
    <source>
        <dbReference type="Google" id="ProtNLM"/>
    </source>
</evidence>
<gene>
    <name evidence="1" type="ORF">PR048_021749</name>
</gene>
<accession>A0ABQ9GZ55</accession>
<dbReference type="Proteomes" id="UP001159363">
    <property type="component" value="Chromosome 7"/>
</dbReference>
<organism evidence="1 2">
    <name type="scientific">Dryococelus australis</name>
    <dbReference type="NCBI Taxonomy" id="614101"/>
    <lineage>
        <taxon>Eukaryota</taxon>
        <taxon>Metazoa</taxon>
        <taxon>Ecdysozoa</taxon>
        <taxon>Arthropoda</taxon>
        <taxon>Hexapoda</taxon>
        <taxon>Insecta</taxon>
        <taxon>Pterygota</taxon>
        <taxon>Neoptera</taxon>
        <taxon>Polyneoptera</taxon>
        <taxon>Phasmatodea</taxon>
        <taxon>Verophasmatodea</taxon>
        <taxon>Anareolatae</taxon>
        <taxon>Phasmatidae</taxon>
        <taxon>Eurycanthinae</taxon>
        <taxon>Dryococelus</taxon>
    </lineage>
</organism>
<proteinExistence type="predicted"/>
<keyword evidence="2" id="KW-1185">Reference proteome</keyword>